<sequence>MNVDEIVNRSKTCTYAISHYYTTNIQHNNDDEDDDEEQKLINFLFHWFPGPPPPMSLGRAALQSDLFNKMDAYLVKLLDCLSCLFALKNSLQ</sequence>
<dbReference type="EMBL" id="BAABUJ010000070">
    <property type="protein sequence ID" value="GAA5806546.1"/>
    <property type="molecule type" value="Genomic_DNA"/>
</dbReference>
<gene>
    <name evidence="1" type="ORF">HPULCUR_012082</name>
</gene>
<evidence type="ECO:0000313" key="1">
    <source>
        <dbReference type="EMBL" id="GAA5806546.1"/>
    </source>
</evidence>
<name>A0ABP9YI56_9FUNG</name>
<dbReference type="Proteomes" id="UP001476247">
    <property type="component" value="Unassembled WGS sequence"/>
</dbReference>
<organism evidence="1 2">
    <name type="scientific">Helicostylum pulchrum</name>
    <dbReference type="NCBI Taxonomy" id="562976"/>
    <lineage>
        <taxon>Eukaryota</taxon>
        <taxon>Fungi</taxon>
        <taxon>Fungi incertae sedis</taxon>
        <taxon>Mucoromycota</taxon>
        <taxon>Mucoromycotina</taxon>
        <taxon>Mucoromycetes</taxon>
        <taxon>Mucorales</taxon>
        <taxon>Mucorineae</taxon>
        <taxon>Mucoraceae</taxon>
        <taxon>Helicostylum</taxon>
    </lineage>
</organism>
<evidence type="ECO:0000313" key="2">
    <source>
        <dbReference type="Proteomes" id="UP001476247"/>
    </source>
</evidence>
<proteinExistence type="predicted"/>
<comment type="caution">
    <text evidence="1">The sequence shown here is derived from an EMBL/GenBank/DDBJ whole genome shotgun (WGS) entry which is preliminary data.</text>
</comment>
<protein>
    <submittedName>
        <fullName evidence="1">Uncharacterized protein</fullName>
    </submittedName>
</protein>
<keyword evidence="2" id="KW-1185">Reference proteome</keyword>
<reference evidence="1 2" key="1">
    <citation type="submission" date="2024-04" db="EMBL/GenBank/DDBJ databases">
        <title>genome sequences of Mucor flavus KT1a and Helicostylum pulchrum KT1b strains isolation_sourced from the surface of a dry-aged beef.</title>
        <authorList>
            <person name="Toyotome T."/>
            <person name="Hosono M."/>
            <person name="Torimaru M."/>
            <person name="Fukuda K."/>
            <person name="Mikami N."/>
        </authorList>
    </citation>
    <scope>NUCLEOTIDE SEQUENCE [LARGE SCALE GENOMIC DNA]</scope>
    <source>
        <strain evidence="1 2">KT1b</strain>
    </source>
</reference>
<accession>A0ABP9YI56</accession>